<accession>A0ABW4CIW9</accession>
<feature type="chain" id="PRO_5047305349" description="Lactococcin 972 family bacteriocin" evidence="1">
    <location>
        <begin position="19"/>
        <end position="133"/>
    </location>
</feature>
<gene>
    <name evidence="2" type="ORF">ACFQ4P_07315</name>
</gene>
<protein>
    <recommendedName>
        <fullName evidence="4">Lactococcin 972 family bacteriocin</fullName>
    </recommendedName>
</protein>
<name>A0ABW4CIW9_9LACO</name>
<comment type="caution">
    <text evidence="2">The sequence shown here is derived from an EMBL/GenBank/DDBJ whole genome shotgun (WGS) entry which is preliminary data.</text>
</comment>
<feature type="signal peptide" evidence="1">
    <location>
        <begin position="1"/>
        <end position="18"/>
    </location>
</feature>
<proteinExistence type="predicted"/>
<dbReference type="Proteomes" id="UP001597196">
    <property type="component" value="Unassembled WGS sequence"/>
</dbReference>
<evidence type="ECO:0000313" key="3">
    <source>
        <dbReference type="Proteomes" id="UP001597196"/>
    </source>
</evidence>
<keyword evidence="1" id="KW-0732">Signal</keyword>
<sequence length="133" mass="14968">MKKTIILGLLASASIVLAGVHVVQADNHQDSSWSNQYRIWSPNDYTPAREKTNKTAYYNRTTSTDIGYHTIWAALYDGRDVSDGHSYKSYQGDATFLWNNAVENYGKGVSVRINSRSWNNGYAKGVWSPDSVR</sequence>
<dbReference type="EMBL" id="JBHTOC010000009">
    <property type="protein sequence ID" value="MFD1430054.1"/>
    <property type="molecule type" value="Genomic_DNA"/>
</dbReference>
<evidence type="ECO:0000313" key="2">
    <source>
        <dbReference type="EMBL" id="MFD1430054.1"/>
    </source>
</evidence>
<evidence type="ECO:0008006" key="4">
    <source>
        <dbReference type="Google" id="ProtNLM"/>
    </source>
</evidence>
<organism evidence="2 3">
    <name type="scientific">Lacticaseibacillus mingshuiensis</name>
    <dbReference type="NCBI Taxonomy" id="2799574"/>
    <lineage>
        <taxon>Bacteria</taxon>
        <taxon>Bacillati</taxon>
        <taxon>Bacillota</taxon>
        <taxon>Bacilli</taxon>
        <taxon>Lactobacillales</taxon>
        <taxon>Lactobacillaceae</taxon>
        <taxon>Lacticaseibacillus</taxon>
    </lineage>
</organism>
<evidence type="ECO:0000256" key="1">
    <source>
        <dbReference type="SAM" id="SignalP"/>
    </source>
</evidence>
<reference evidence="3" key="1">
    <citation type="journal article" date="2019" name="Int. J. Syst. Evol. Microbiol.">
        <title>The Global Catalogue of Microorganisms (GCM) 10K type strain sequencing project: providing services to taxonomists for standard genome sequencing and annotation.</title>
        <authorList>
            <consortium name="The Broad Institute Genomics Platform"/>
            <consortium name="The Broad Institute Genome Sequencing Center for Infectious Disease"/>
            <person name="Wu L."/>
            <person name="Ma J."/>
        </authorList>
    </citation>
    <scope>NUCLEOTIDE SEQUENCE [LARGE SCALE GENOMIC DNA]</scope>
    <source>
        <strain evidence="3">CCM 8980</strain>
    </source>
</reference>
<dbReference type="RefSeq" id="WP_203626503.1">
    <property type="nucleotide sequence ID" value="NZ_BOLQ01000005.1"/>
</dbReference>
<keyword evidence="3" id="KW-1185">Reference proteome</keyword>